<proteinExistence type="predicted"/>
<evidence type="ECO:0000313" key="4">
    <source>
        <dbReference type="Proteomes" id="UP000505306"/>
    </source>
</evidence>
<organism evidence="3 4">
    <name type="scientific">Rasiella rasia</name>
    <dbReference type="NCBI Taxonomy" id="2744027"/>
    <lineage>
        <taxon>Bacteria</taxon>
        <taxon>Pseudomonadati</taxon>
        <taxon>Bacteroidota</taxon>
        <taxon>Flavobacteriia</taxon>
        <taxon>Flavobacteriales</taxon>
        <taxon>Flavobacteriaceae</taxon>
        <taxon>Rasiella</taxon>
    </lineage>
</organism>
<dbReference type="Pfam" id="PF00386">
    <property type="entry name" value="C1q"/>
    <property type="match status" value="1"/>
</dbReference>
<dbReference type="InterPro" id="IPR008983">
    <property type="entry name" value="Tumour_necrosis_fac-like_dom"/>
</dbReference>
<feature type="signal peptide" evidence="1">
    <location>
        <begin position="1"/>
        <end position="16"/>
    </location>
</feature>
<dbReference type="SUPFAM" id="SSF49842">
    <property type="entry name" value="TNF-like"/>
    <property type="match status" value="1"/>
</dbReference>
<evidence type="ECO:0000313" key="3">
    <source>
        <dbReference type="EMBL" id="QIE58903.1"/>
    </source>
</evidence>
<accession>A0A6G6GKG4</accession>
<dbReference type="RefSeq" id="WP_164678933.1">
    <property type="nucleotide sequence ID" value="NZ_CP049057.1"/>
</dbReference>
<dbReference type="Proteomes" id="UP000505306">
    <property type="component" value="Chromosome"/>
</dbReference>
<keyword evidence="1" id="KW-0732">Signal</keyword>
<dbReference type="PROSITE" id="PS50871">
    <property type="entry name" value="C1Q"/>
    <property type="match status" value="1"/>
</dbReference>
<reference evidence="3 4" key="1">
    <citation type="submission" date="2020-02" db="EMBL/GenBank/DDBJ databases">
        <title>Complete genome sequence of Flavobacteriaceae bacterium.</title>
        <authorList>
            <person name="Kim S.-J."/>
            <person name="Kim Y.-S."/>
            <person name="Kim K.-H."/>
        </authorList>
    </citation>
    <scope>NUCLEOTIDE SEQUENCE [LARGE SCALE GENOMIC DNA]</scope>
    <source>
        <strain evidence="3 4">RR4-40</strain>
    </source>
</reference>
<keyword evidence="4" id="KW-1185">Reference proteome</keyword>
<dbReference type="KEGG" id="mgel:G5B37_04795"/>
<protein>
    <recommendedName>
        <fullName evidence="2">C1q domain-containing protein</fullName>
    </recommendedName>
</protein>
<dbReference type="AlphaFoldDB" id="A0A6G6GKG4"/>
<dbReference type="InterPro" id="IPR001073">
    <property type="entry name" value="C1q_dom"/>
</dbReference>
<evidence type="ECO:0000259" key="2">
    <source>
        <dbReference type="PROSITE" id="PS50871"/>
    </source>
</evidence>
<gene>
    <name evidence="3" type="ORF">G5B37_04795</name>
</gene>
<name>A0A6G6GKG4_9FLAO</name>
<feature type="chain" id="PRO_5026331138" description="C1q domain-containing protein" evidence="1">
    <location>
        <begin position="17"/>
        <end position="220"/>
    </location>
</feature>
<dbReference type="Gene3D" id="2.60.120.40">
    <property type="match status" value="1"/>
</dbReference>
<dbReference type="EMBL" id="CP049057">
    <property type="protein sequence ID" value="QIE58903.1"/>
    <property type="molecule type" value="Genomic_DNA"/>
</dbReference>
<feature type="domain" description="C1q" evidence="2">
    <location>
        <begin position="75"/>
        <end position="220"/>
    </location>
</feature>
<evidence type="ECO:0000256" key="1">
    <source>
        <dbReference type="SAM" id="SignalP"/>
    </source>
</evidence>
<sequence>MKTTLFVMLVGSCMFAQVGIGTTSPIATLDINGTINIRTIPHASNLDITKDVVLTSENGLVSSMTASEIVDKAIPTAVKGSFSVATPITISLLSGSDIIPFDSEDFDTMNEFDTTTHEFTVQRDGIYEITVQIGMDATIGAATNLGVRILKNGTVVHKHSHANVNVIGINVTSPIRKLDTLLSLNTNDVITFEIEGDIALGSIDLTGDSLTSYFTIQQIK</sequence>